<feature type="compositionally biased region" description="Basic and acidic residues" evidence="1">
    <location>
        <begin position="211"/>
        <end position="220"/>
    </location>
</feature>
<sequence>MSEKKRTIREYSLRSFLVMSRCACSAPDEISPTEVESFFRAGKDAKKRRTTGNKVAQEYEPSGLDALATAAVLGDNVGDPGNHAGRFKTLMLRKKKRPSEREAEVAQGKDQHHPKDESETDVASGLALLHMNHSENERSPSGVQMQVAETSKGQLDLNSHPNRDEDMLAEPTGLSMTSLVHSPSHQLEMYLKPNGFGNFVSRLVSTAGGESECRPPDDGRQAAFASEQQDKGDER</sequence>
<gene>
    <name evidence="2" type="ORF">ILEXP_LOCUS28877</name>
</gene>
<proteinExistence type="predicted"/>
<dbReference type="EMBL" id="CAUOFW020003474">
    <property type="protein sequence ID" value="CAK9160145.1"/>
    <property type="molecule type" value="Genomic_DNA"/>
</dbReference>
<dbReference type="PANTHER" id="PTHR46245">
    <property type="entry name" value="B3 DOMAIN-CONTAINING PROTEIN OS07G0563300"/>
    <property type="match status" value="1"/>
</dbReference>
<accession>A0ABC8SSU5</accession>
<reference evidence="2 3" key="1">
    <citation type="submission" date="2024-02" db="EMBL/GenBank/DDBJ databases">
        <authorList>
            <person name="Vignale AGUSTIN F."/>
            <person name="Sosa J E."/>
            <person name="Modenutti C."/>
        </authorList>
    </citation>
    <scope>NUCLEOTIDE SEQUENCE [LARGE SCALE GENOMIC DNA]</scope>
</reference>
<dbReference type="Proteomes" id="UP001642360">
    <property type="component" value="Unassembled WGS sequence"/>
</dbReference>
<evidence type="ECO:0000256" key="1">
    <source>
        <dbReference type="SAM" id="MobiDB-lite"/>
    </source>
</evidence>
<feature type="compositionally biased region" description="Basic and acidic residues" evidence="1">
    <location>
        <begin position="99"/>
        <end position="117"/>
    </location>
</feature>
<comment type="caution">
    <text evidence="2">The sequence shown here is derived from an EMBL/GenBank/DDBJ whole genome shotgun (WGS) entry which is preliminary data.</text>
</comment>
<dbReference type="AlphaFoldDB" id="A0ABC8SSU5"/>
<name>A0ABC8SSU5_9AQUA</name>
<evidence type="ECO:0000313" key="2">
    <source>
        <dbReference type="EMBL" id="CAK9160145.1"/>
    </source>
</evidence>
<protein>
    <submittedName>
        <fullName evidence="2">Uncharacterized protein</fullName>
    </submittedName>
</protein>
<feature type="region of interest" description="Disordered" evidence="1">
    <location>
        <begin position="206"/>
        <end position="235"/>
    </location>
</feature>
<keyword evidence="3" id="KW-1185">Reference proteome</keyword>
<feature type="region of interest" description="Disordered" evidence="1">
    <location>
        <begin position="92"/>
        <end position="122"/>
    </location>
</feature>
<feature type="region of interest" description="Disordered" evidence="1">
    <location>
        <begin position="135"/>
        <end position="162"/>
    </location>
</feature>
<dbReference type="PANTHER" id="PTHR46245:SF3">
    <property type="entry name" value="B3 DOMAIN-CONTAINING TRANSCRIPTION REPRESSOR VAL1"/>
    <property type="match status" value="1"/>
</dbReference>
<feature type="compositionally biased region" description="Polar residues" evidence="1">
    <location>
        <begin position="139"/>
        <end position="160"/>
    </location>
</feature>
<evidence type="ECO:0000313" key="3">
    <source>
        <dbReference type="Proteomes" id="UP001642360"/>
    </source>
</evidence>
<organism evidence="2 3">
    <name type="scientific">Ilex paraguariensis</name>
    <name type="common">yerba mate</name>
    <dbReference type="NCBI Taxonomy" id="185542"/>
    <lineage>
        <taxon>Eukaryota</taxon>
        <taxon>Viridiplantae</taxon>
        <taxon>Streptophyta</taxon>
        <taxon>Embryophyta</taxon>
        <taxon>Tracheophyta</taxon>
        <taxon>Spermatophyta</taxon>
        <taxon>Magnoliopsida</taxon>
        <taxon>eudicotyledons</taxon>
        <taxon>Gunneridae</taxon>
        <taxon>Pentapetalae</taxon>
        <taxon>asterids</taxon>
        <taxon>campanulids</taxon>
        <taxon>Aquifoliales</taxon>
        <taxon>Aquifoliaceae</taxon>
        <taxon>Ilex</taxon>
    </lineage>
</organism>